<dbReference type="STRING" id="872965.SE16_12085"/>
<feature type="domain" description="Glutamine amidotransferase type-2" evidence="10">
    <location>
        <begin position="44"/>
        <end position="130"/>
    </location>
</feature>
<evidence type="ECO:0000256" key="2">
    <source>
        <dbReference type="ARBA" id="ARBA00005752"/>
    </source>
</evidence>
<keyword evidence="13" id="KW-1185">Reference proteome</keyword>
<dbReference type="PANTHER" id="PTHR43284:SF1">
    <property type="entry name" value="ASPARAGINE SYNTHETASE"/>
    <property type="match status" value="1"/>
</dbReference>
<dbReference type="RefSeq" id="WP_054492533.1">
    <property type="nucleotide sequence ID" value="NZ_BBZA01000068.1"/>
</dbReference>
<feature type="binding site" evidence="8">
    <location>
        <position position="64"/>
    </location>
    <ligand>
        <name>L-glutamine</name>
        <dbReference type="ChEBI" id="CHEBI:58359"/>
    </ligand>
</feature>
<evidence type="ECO:0000256" key="3">
    <source>
        <dbReference type="ARBA" id="ARBA00012737"/>
    </source>
</evidence>
<evidence type="ECO:0000256" key="8">
    <source>
        <dbReference type="PIRSR" id="PIRSR001589-2"/>
    </source>
</evidence>
<dbReference type="InterPro" id="IPR006426">
    <property type="entry name" value="Asn_synth_AEB"/>
</dbReference>
<accession>A0A0M9UC75</accession>
<evidence type="ECO:0000313" key="11">
    <source>
        <dbReference type="EMBL" id="GAP62628.1"/>
    </source>
</evidence>
<dbReference type="EC" id="6.3.5.4" evidence="3"/>
<evidence type="ECO:0000256" key="6">
    <source>
        <dbReference type="ARBA" id="ARBA00022888"/>
    </source>
</evidence>
<dbReference type="Gene3D" id="3.60.20.10">
    <property type="entry name" value="Glutamine Phosphoribosylpyrophosphate, subunit 1, domain 1"/>
    <property type="match status" value="1"/>
</dbReference>
<dbReference type="GO" id="GO:0005524">
    <property type="term" value="F:ATP binding"/>
    <property type="evidence" value="ECO:0007669"/>
    <property type="project" value="UniProtKB-KW"/>
</dbReference>
<organism evidence="11 13">
    <name type="scientific">Ardenticatena maritima</name>
    <dbReference type="NCBI Taxonomy" id="872965"/>
    <lineage>
        <taxon>Bacteria</taxon>
        <taxon>Bacillati</taxon>
        <taxon>Chloroflexota</taxon>
        <taxon>Ardenticatenia</taxon>
        <taxon>Ardenticatenales</taxon>
        <taxon>Ardenticatenaceae</taxon>
        <taxon>Ardenticatena</taxon>
    </lineage>
</organism>
<reference evidence="12 14" key="2">
    <citation type="submission" date="2015-07" db="EMBL/GenBank/DDBJ databases">
        <title>Whole genome sequence of Ardenticatena maritima DSM 23922.</title>
        <authorList>
            <person name="Hemp J."/>
            <person name="Ward L.M."/>
            <person name="Pace L.A."/>
            <person name="Fischer W.W."/>
        </authorList>
    </citation>
    <scope>NUCLEOTIDE SEQUENCE [LARGE SCALE GENOMIC DNA]</scope>
    <source>
        <strain evidence="12 14">110S</strain>
    </source>
</reference>
<evidence type="ECO:0000256" key="4">
    <source>
        <dbReference type="ARBA" id="ARBA00022741"/>
    </source>
</evidence>
<comment type="caution">
    <text evidence="11">The sequence shown here is derived from an EMBL/GenBank/DDBJ whole genome shotgun (WGS) entry which is preliminary data.</text>
</comment>
<dbReference type="Proteomes" id="UP000037784">
    <property type="component" value="Unassembled WGS sequence"/>
</dbReference>
<dbReference type="Pfam" id="PF00733">
    <property type="entry name" value="Asn_synthase"/>
    <property type="match status" value="1"/>
</dbReference>
<dbReference type="AlphaFoldDB" id="A0A0M9UC75"/>
<protein>
    <recommendedName>
        <fullName evidence="3">asparagine synthase (glutamine-hydrolyzing)</fullName>
        <ecNumber evidence="3">6.3.5.4</ecNumber>
    </recommendedName>
</protein>
<keyword evidence="6" id="KW-0028">Amino-acid biosynthesis</keyword>
<evidence type="ECO:0000313" key="12">
    <source>
        <dbReference type="EMBL" id="KPL87240.1"/>
    </source>
</evidence>
<dbReference type="EMBL" id="LGKN01000006">
    <property type="protein sequence ID" value="KPL87240.1"/>
    <property type="molecule type" value="Genomic_DNA"/>
</dbReference>
<dbReference type="Proteomes" id="UP000050502">
    <property type="component" value="Unassembled WGS sequence"/>
</dbReference>
<proteinExistence type="inferred from homology"/>
<dbReference type="GO" id="GO:0006529">
    <property type="term" value="P:asparagine biosynthetic process"/>
    <property type="evidence" value="ECO:0007669"/>
    <property type="project" value="UniProtKB-KW"/>
</dbReference>
<dbReference type="EMBL" id="BBZA01000068">
    <property type="protein sequence ID" value="GAP62628.1"/>
    <property type="molecule type" value="Genomic_DNA"/>
</dbReference>
<sequence length="581" mass="64943">MTWALRWMPDGAPPPQQLDAIAPGLGVLGRPIRHASGWLLVGNARLDTRHDLARRLGCPPQARDEEVLLAAYHAWGEAAFQRIRGEWSAALWIPEERRLVLARDAFGVRPLFFAMLPKGGLVAADRIEAVIALLHTFPRPNWAYLHDIITGEAWRTRVETAWHGVYRLPGGFVLEAAPRAERPHRVYWFGEQSTTPPTRLEEAAGLARMLFEEAVRTRLEQGAALPLHGDLASAVLAGTAARLHQAGSAPSTTWLRWHTAPTHAAETDLATLERRFPHETLRIAHDPLDFTPAVWSLLGNAPLFEPLWDPLLAAYTVLAARAREHGIRALVWSDGGAAVLGGMTYTHGTFLRDWAVWQWPLELWKAYRAGHATPGRHVRQALFPERVARLFGRRHTLIPPSSDTTPTWGGKQILAALLAPHMTHRLEFLHLLRLRLGLDTQVPFLDARFVEYMASLPSPLLARRGTPGWLARLAFADRVPLSLREAPTALTPPALRGVVLHPEAFAHVRDMLQHEQLHRVMPGALRARVQSFVETSQPQHLWLDPTLFALVAVAAWLHTYEESTRHPAAFKALALKHNMPT</sequence>
<keyword evidence="5 8" id="KW-0067">ATP-binding</keyword>
<comment type="catalytic activity">
    <reaction evidence="7">
        <text>L-aspartate + L-glutamine + ATP + H2O = L-asparagine + L-glutamate + AMP + diphosphate + H(+)</text>
        <dbReference type="Rhea" id="RHEA:12228"/>
        <dbReference type="ChEBI" id="CHEBI:15377"/>
        <dbReference type="ChEBI" id="CHEBI:15378"/>
        <dbReference type="ChEBI" id="CHEBI:29985"/>
        <dbReference type="ChEBI" id="CHEBI:29991"/>
        <dbReference type="ChEBI" id="CHEBI:30616"/>
        <dbReference type="ChEBI" id="CHEBI:33019"/>
        <dbReference type="ChEBI" id="CHEBI:58048"/>
        <dbReference type="ChEBI" id="CHEBI:58359"/>
        <dbReference type="ChEBI" id="CHEBI:456215"/>
        <dbReference type="EC" id="6.3.5.4"/>
    </reaction>
</comment>
<evidence type="ECO:0000259" key="10">
    <source>
        <dbReference type="Pfam" id="PF13537"/>
    </source>
</evidence>
<evidence type="ECO:0000259" key="9">
    <source>
        <dbReference type="Pfam" id="PF00733"/>
    </source>
</evidence>
<dbReference type="InterPro" id="IPR001962">
    <property type="entry name" value="Asn_synthase"/>
</dbReference>
<gene>
    <name evidence="11" type="primary">asnB</name>
    <name evidence="11" type="ORF">ARMA_1051</name>
    <name evidence="12" type="ORF">SE16_12085</name>
</gene>
<dbReference type="OrthoDB" id="9763290at2"/>
<dbReference type="InParanoid" id="A0A0M9UC75"/>
<name>A0A0M9UC75_9CHLR</name>
<evidence type="ECO:0000256" key="7">
    <source>
        <dbReference type="ARBA" id="ARBA00048741"/>
    </source>
</evidence>
<comment type="similarity">
    <text evidence="2">Belongs to the asparagine synthetase family.</text>
</comment>
<evidence type="ECO:0000256" key="5">
    <source>
        <dbReference type="ARBA" id="ARBA00022840"/>
    </source>
</evidence>
<evidence type="ECO:0000256" key="1">
    <source>
        <dbReference type="ARBA" id="ARBA00005187"/>
    </source>
</evidence>
<dbReference type="PANTHER" id="PTHR43284">
    <property type="entry name" value="ASPARAGINE SYNTHETASE (GLUTAMINE-HYDROLYZING)"/>
    <property type="match status" value="1"/>
</dbReference>
<dbReference type="PIRSF" id="PIRSF001589">
    <property type="entry name" value="Asn_synthetase_glu-h"/>
    <property type="match status" value="1"/>
</dbReference>
<evidence type="ECO:0000313" key="14">
    <source>
        <dbReference type="Proteomes" id="UP000050502"/>
    </source>
</evidence>
<reference evidence="13" key="3">
    <citation type="submission" date="2015-08" db="EMBL/GenBank/DDBJ databases">
        <title>Draft Genome Sequence of a Heterotrophic Facultative Anaerobic Bacterium Ardenticatena maritima Strain 110S.</title>
        <authorList>
            <person name="Kawaichi S."/>
            <person name="Yoshida T."/>
            <person name="Sako Y."/>
            <person name="Nakamura R."/>
        </authorList>
    </citation>
    <scope>NUCLEOTIDE SEQUENCE [LARGE SCALE GENOMIC DNA]</scope>
    <source>
        <strain evidence="13">110S</strain>
    </source>
</reference>
<dbReference type="InterPro" id="IPR017932">
    <property type="entry name" value="GATase_2_dom"/>
</dbReference>
<feature type="domain" description="Asparagine synthetase" evidence="9">
    <location>
        <begin position="208"/>
        <end position="536"/>
    </location>
</feature>
<evidence type="ECO:0000313" key="13">
    <source>
        <dbReference type="Proteomes" id="UP000037784"/>
    </source>
</evidence>
<dbReference type="SUPFAM" id="SSF56235">
    <property type="entry name" value="N-terminal nucleophile aminohydrolases (Ntn hydrolases)"/>
    <property type="match status" value="1"/>
</dbReference>
<dbReference type="InterPro" id="IPR051786">
    <property type="entry name" value="ASN_synthetase/amidase"/>
</dbReference>
<keyword evidence="4 8" id="KW-0547">Nucleotide-binding</keyword>
<dbReference type="Gene3D" id="3.40.50.620">
    <property type="entry name" value="HUPs"/>
    <property type="match status" value="1"/>
</dbReference>
<keyword evidence="6" id="KW-0061">Asparagine biosynthesis</keyword>
<dbReference type="GO" id="GO:0004066">
    <property type="term" value="F:asparagine synthase (glutamine-hydrolyzing) activity"/>
    <property type="evidence" value="ECO:0007669"/>
    <property type="project" value="UniProtKB-EC"/>
</dbReference>
<dbReference type="InterPro" id="IPR029055">
    <property type="entry name" value="Ntn_hydrolases_N"/>
</dbReference>
<reference evidence="11 13" key="1">
    <citation type="journal article" date="2015" name="Genome Announc.">
        <title>Draft Genome Sequence of a Heterotrophic Facultative Anaerobic Thermophilic Bacterium, Ardenticatena maritima Strain 110ST.</title>
        <authorList>
            <person name="Kawaichi S."/>
            <person name="Yoshida T."/>
            <person name="Sako Y."/>
            <person name="Nakamura R."/>
        </authorList>
    </citation>
    <scope>NUCLEOTIDE SEQUENCE [LARGE SCALE GENOMIC DNA]</scope>
    <source>
        <strain evidence="11 13">110S</strain>
    </source>
</reference>
<dbReference type="InterPro" id="IPR014729">
    <property type="entry name" value="Rossmann-like_a/b/a_fold"/>
</dbReference>
<keyword evidence="11" id="KW-0436">Ligase</keyword>
<dbReference type="SUPFAM" id="SSF52402">
    <property type="entry name" value="Adenine nucleotide alpha hydrolases-like"/>
    <property type="match status" value="1"/>
</dbReference>
<dbReference type="Pfam" id="PF13537">
    <property type="entry name" value="GATase_7"/>
    <property type="match status" value="1"/>
</dbReference>
<comment type="pathway">
    <text evidence="1">Amino-acid biosynthesis; L-asparagine biosynthesis; L-asparagine from L-aspartate (L-Gln route): step 1/1.</text>
</comment>